<dbReference type="Proteomes" id="UP000010843">
    <property type="component" value="Chromosome"/>
</dbReference>
<gene>
    <name evidence="1" type="ordered locus">Natpe_2010</name>
</gene>
<evidence type="ECO:0000313" key="2">
    <source>
        <dbReference type="Proteomes" id="UP000010843"/>
    </source>
</evidence>
<sequence>MESAYLNTTRGVFGLQPTVEREAVVGFTPAVNGGILALKKDRKYKWLN</sequence>
<dbReference type="HOGENOM" id="CLU_3148064_0_0_2"/>
<reference evidence="2" key="1">
    <citation type="submission" date="2012-02" db="EMBL/GenBank/DDBJ databases">
        <title>Complete sequence of chromosome of Natrinema pellirubrum DSM 15624.</title>
        <authorList>
            <person name="Lucas S."/>
            <person name="Han J."/>
            <person name="Lapidus A."/>
            <person name="Cheng J.-F."/>
            <person name="Goodwin L."/>
            <person name="Pitluck S."/>
            <person name="Peters L."/>
            <person name="Teshima H."/>
            <person name="Detter J.C."/>
            <person name="Han C."/>
            <person name="Tapia R."/>
            <person name="Land M."/>
            <person name="Hauser L."/>
            <person name="Kyrpides N."/>
            <person name="Ivanova N."/>
            <person name="Pagani I."/>
            <person name="Sproer C."/>
            <person name="Anderson I."/>
            <person name="Woyke T."/>
        </authorList>
    </citation>
    <scope>NUCLEOTIDE SEQUENCE [LARGE SCALE GENOMIC DNA]</scope>
    <source>
        <strain evidence="2">DSM 15624 / JCM 10476 / NCIMB 786</strain>
    </source>
</reference>
<name>L0JLZ1_NATP1</name>
<dbReference type="EMBL" id="CP003372">
    <property type="protein sequence ID" value="AGB31843.1"/>
    <property type="molecule type" value="Genomic_DNA"/>
</dbReference>
<organism evidence="1 2">
    <name type="scientific">Natrinema pellirubrum (strain DSM 15624 / CIP 106293 / JCM 10476 / NCIMB 786 / 157)</name>
    <dbReference type="NCBI Taxonomy" id="797303"/>
    <lineage>
        <taxon>Archaea</taxon>
        <taxon>Methanobacteriati</taxon>
        <taxon>Methanobacteriota</taxon>
        <taxon>Stenosarchaea group</taxon>
        <taxon>Halobacteria</taxon>
        <taxon>Halobacteriales</taxon>
        <taxon>Natrialbaceae</taxon>
        <taxon>Natrinema</taxon>
    </lineage>
</organism>
<dbReference type="AlphaFoldDB" id="L0JLZ1"/>
<evidence type="ECO:0000313" key="1">
    <source>
        <dbReference type="EMBL" id="AGB31843.1"/>
    </source>
</evidence>
<dbReference type="STRING" id="797303.Natpe_2010"/>
<accession>L0JLZ1</accession>
<protein>
    <submittedName>
        <fullName evidence="1">Uncharacterized protein</fullName>
    </submittedName>
</protein>
<proteinExistence type="predicted"/>
<dbReference type="KEGG" id="npe:Natpe_2010"/>